<evidence type="ECO:0000256" key="8">
    <source>
        <dbReference type="ARBA" id="ARBA00022989"/>
    </source>
</evidence>
<dbReference type="AlphaFoldDB" id="A0A917BC69"/>
<dbReference type="PROSITE" id="PS50109">
    <property type="entry name" value="HIS_KIN"/>
    <property type="match status" value="1"/>
</dbReference>
<dbReference type="CDD" id="cd00082">
    <property type="entry name" value="HisKA"/>
    <property type="match status" value="1"/>
</dbReference>
<dbReference type="Gene3D" id="3.30.565.10">
    <property type="entry name" value="Histidine kinase-like ATPase, C-terminal domain"/>
    <property type="match status" value="1"/>
</dbReference>
<evidence type="ECO:0000256" key="12">
    <source>
        <dbReference type="SAM" id="Phobius"/>
    </source>
</evidence>
<dbReference type="InterPro" id="IPR003661">
    <property type="entry name" value="HisK_dim/P_dom"/>
</dbReference>
<feature type="domain" description="Histidine kinase" evidence="13">
    <location>
        <begin position="284"/>
        <end position="497"/>
    </location>
</feature>
<protein>
    <recommendedName>
        <fullName evidence="3">histidine kinase</fullName>
        <ecNumber evidence="3">2.7.13.3</ecNumber>
    </recommendedName>
</protein>
<proteinExistence type="predicted"/>
<evidence type="ECO:0000313" key="15">
    <source>
        <dbReference type="EMBL" id="GGF37004.1"/>
    </source>
</evidence>
<comment type="catalytic activity">
    <reaction evidence="1">
        <text>ATP + protein L-histidine = ADP + protein N-phospho-L-histidine.</text>
        <dbReference type="EC" id="2.7.13.3"/>
    </reaction>
</comment>
<dbReference type="Pfam" id="PF02518">
    <property type="entry name" value="HATPase_c"/>
    <property type="match status" value="1"/>
</dbReference>
<dbReference type="CDD" id="cd00075">
    <property type="entry name" value="HATPase"/>
    <property type="match status" value="1"/>
</dbReference>
<evidence type="ECO:0000259" key="14">
    <source>
        <dbReference type="PROSITE" id="PS50885"/>
    </source>
</evidence>
<dbReference type="SMART" id="SM00388">
    <property type="entry name" value="HisKA"/>
    <property type="match status" value="1"/>
</dbReference>
<dbReference type="InterPro" id="IPR050428">
    <property type="entry name" value="TCS_sensor_his_kinase"/>
</dbReference>
<reference evidence="15" key="2">
    <citation type="submission" date="2020-09" db="EMBL/GenBank/DDBJ databases">
        <authorList>
            <person name="Sun Q."/>
            <person name="Zhou Y."/>
        </authorList>
    </citation>
    <scope>NUCLEOTIDE SEQUENCE</scope>
    <source>
        <strain evidence="15">CGMCC 1.16067</strain>
    </source>
</reference>
<keyword evidence="7 15" id="KW-0418">Kinase</keyword>
<evidence type="ECO:0000259" key="13">
    <source>
        <dbReference type="PROSITE" id="PS50109"/>
    </source>
</evidence>
<evidence type="ECO:0000256" key="11">
    <source>
        <dbReference type="SAM" id="MobiDB-lite"/>
    </source>
</evidence>
<evidence type="ECO:0000256" key="7">
    <source>
        <dbReference type="ARBA" id="ARBA00022777"/>
    </source>
</evidence>
<sequence>MRAHLRDRLPRTLAARLTMTVVGLVAVVLVLVALVTSLVMSRYLTSRLDQQLVDVAQRAARGGPSTGSGGDPGRGFGGEPPDGFRRPFSPGTLLAVIDDGSASGSSDSRSGVVPESGGPLDSVSRASMQRLADVSPGRPTTVSLDGRGDYRVLVLLTDGGSSDGALVAIGLPEDELDSSTHRLLLLSLLLALAGTLLAAGTATYLVRRQLRPLQQVAATAYDVTGLPLDSGDAVIETRVDARLTDETTEVGQVGSALNTLLDHVEDALSERHRSEQRVRQFVADASHELRTPLATIHGYAELSRRTPDDAAALDTAMRKVGTEATRMSALVEDLLLLARLDSGRPLESAEVDLTHLLLETVVDARVVAPDHDWRLELPDEPLTVAGDELRLHQVLGNLVGNARRHTPAGTTITVTALRDDTATVVRVHDDGPGLPDGLADRAFERFTRGDAGRTRDEAQGEGAGLGLSLVRAITEAHGGTVEVDSRPSDTTFTLRLP</sequence>
<dbReference type="InterPro" id="IPR004358">
    <property type="entry name" value="Sig_transdc_His_kin-like_C"/>
</dbReference>
<feature type="region of interest" description="Disordered" evidence="11">
    <location>
        <begin position="59"/>
        <end position="84"/>
    </location>
</feature>
<dbReference type="PROSITE" id="PS50885">
    <property type="entry name" value="HAMP"/>
    <property type="match status" value="1"/>
</dbReference>
<name>A0A917BC69_9ACTN</name>
<dbReference type="SMART" id="SM00387">
    <property type="entry name" value="HATPase_c"/>
    <property type="match status" value="1"/>
</dbReference>
<feature type="compositionally biased region" description="Gly residues" evidence="11">
    <location>
        <begin position="64"/>
        <end position="80"/>
    </location>
</feature>
<keyword evidence="8 12" id="KW-1133">Transmembrane helix</keyword>
<keyword evidence="9" id="KW-0902">Two-component regulatory system</keyword>
<dbReference type="PANTHER" id="PTHR45436">
    <property type="entry name" value="SENSOR HISTIDINE KINASE YKOH"/>
    <property type="match status" value="1"/>
</dbReference>
<dbReference type="Gene3D" id="1.10.287.130">
    <property type="match status" value="1"/>
</dbReference>
<comment type="subcellular location">
    <subcellularLocation>
        <location evidence="2">Cell membrane</location>
    </subcellularLocation>
</comment>
<keyword evidence="5" id="KW-0808">Transferase</keyword>
<dbReference type="InterPro" id="IPR036097">
    <property type="entry name" value="HisK_dim/P_sf"/>
</dbReference>
<evidence type="ECO:0000256" key="5">
    <source>
        <dbReference type="ARBA" id="ARBA00022679"/>
    </source>
</evidence>
<dbReference type="RefSeq" id="WP_188778463.1">
    <property type="nucleotide sequence ID" value="NZ_BMKQ01000001.1"/>
</dbReference>
<keyword evidence="4" id="KW-0597">Phosphoprotein</keyword>
<dbReference type="SMART" id="SM00304">
    <property type="entry name" value="HAMP"/>
    <property type="match status" value="1"/>
</dbReference>
<evidence type="ECO:0000313" key="16">
    <source>
        <dbReference type="Proteomes" id="UP000649179"/>
    </source>
</evidence>
<dbReference type="SUPFAM" id="SSF47384">
    <property type="entry name" value="Homodimeric domain of signal transducing histidine kinase"/>
    <property type="match status" value="1"/>
</dbReference>
<comment type="caution">
    <text evidence="15">The sequence shown here is derived from an EMBL/GenBank/DDBJ whole genome shotgun (WGS) entry which is preliminary data.</text>
</comment>
<evidence type="ECO:0000256" key="1">
    <source>
        <dbReference type="ARBA" id="ARBA00000085"/>
    </source>
</evidence>
<dbReference type="SUPFAM" id="SSF55874">
    <property type="entry name" value="ATPase domain of HSP90 chaperone/DNA topoisomerase II/histidine kinase"/>
    <property type="match status" value="1"/>
</dbReference>
<dbReference type="Pfam" id="PF00512">
    <property type="entry name" value="HisKA"/>
    <property type="match status" value="1"/>
</dbReference>
<dbReference type="FunFam" id="1.10.287.130:FF:000001">
    <property type="entry name" value="Two-component sensor histidine kinase"/>
    <property type="match status" value="1"/>
</dbReference>
<evidence type="ECO:0000256" key="10">
    <source>
        <dbReference type="ARBA" id="ARBA00023136"/>
    </source>
</evidence>
<keyword evidence="16" id="KW-1185">Reference proteome</keyword>
<dbReference type="InterPro" id="IPR003660">
    <property type="entry name" value="HAMP_dom"/>
</dbReference>
<evidence type="ECO:0000256" key="6">
    <source>
        <dbReference type="ARBA" id="ARBA00022692"/>
    </source>
</evidence>
<feature type="compositionally biased region" description="Low complexity" evidence="11">
    <location>
        <begin position="99"/>
        <end position="111"/>
    </location>
</feature>
<reference evidence="15" key="1">
    <citation type="journal article" date="2014" name="Int. J. Syst. Evol. Microbiol.">
        <title>Complete genome sequence of Corynebacterium casei LMG S-19264T (=DSM 44701T), isolated from a smear-ripened cheese.</title>
        <authorList>
            <consortium name="US DOE Joint Genome Institute (JGI-PGF)"/>
            <person name="Walter F."/>
            <person name="Albersmeier A."/>
            <person name="Kalinowski J."/>
            <person name="Ruckert C."/>
        </authorList>
    </citation>
    <scope>NUCLEOTIDE SEQUENCE</scope>
    <source>
        <strain evidence="15">CGMCC 1.16067</strain>
    </source>
</reference>
<dbReference type="EC" id="2.7.13.3" evidence="3"/>
<keyword evidence="6 12" id="KW-0812">Transmembrane</keyword>
<dbReference type="Proteomes" id="UP000649179">
    <property type="component" value="Unassembled WGS sequence"/>
</dbReference>
<dbReference type="PANTHER" id="PTHR45436:SF5">
    <property type="entry name" value="SENSOR HISTIDINE KINASE TRCS"/>
    <property type="match status" value="1"/>
</dbReference>
<dbReference type="InterPro" id="IPR005467">
    <property type="entry name" value="His_kinase_dom"/>
</dbReference>
<feature type="domain" description="HAMP" evidence="14">
    <location>
        <begin position="207"/>
        <end position="269"/>
    </location>
</feature>
<dbReference type="InterPro" id="IPR003594">
    <property type="entry name" value="HATPase_dom"/>
</dbReference>
<organism evidence="15 16">
    <name type="scientific">Marmoricola endophyticus</name>
    <dbReference type="NCBI Taxonomy" id="2040280"/>
    <lineage>
        <taxon>Bacteria</taxon>
        <taxon>Bacillati</taxon>
        <taxon>Actinomycetota</taxon>
        <taxon>Actinomycetes</taxon>
        <taxon>Propionibacteriales</taxon>
        <taxon>Nocardioidaceae</taxon>
        <taxon>Marmoricola</taxon>
    </lineage>
</organism>
<accession>A0A917BC69</accession>
<evidence type="ECO:0000256" key="9">
    <source>
        <dbReference type="ARBA" id="ARBA00023012"/>
    </source>
</evidence>
<feature type="transmembrane region" description="Helical" evidence="12">
    <location>
        <begin position="183"/>
        <end position="206"/>
    </location>
</feature>
<gene>
    <name evidence="15" type="ORF">GCM10011519_08140</name>
</gene>
<dbReference type="PRINTS" id="PR00344">
    <property type="entry name" value="BCTRLSENSOR"/>
</dbReference>
<keyword evidence="10 12" id="KW-0472">Membrane</keyword>
<dbReference type="EMBL" id="BMKQ01000001">
    <property type="protein sequence ID" value="GGF37004.1"/>
    <property type="molecule type" value="Genomic_DNA"/>
</dbReference>
<evidence type="ECO:0000256" key="2">
    <source>
        <dbReference type="ARBA" id="ARBA00004236"/>
    </source>
</evidence>
<dbReference type="Gene3D" id="6.10.340.10">
    <property type="match status" value="1"/>
</dbReference>
<dbReference type="GO" id="GO:0005886">
    <property type="term" value="C:plasma membrane"/>
    <property type="evidence" value="ECO:0007669"/>
    <property type="project" value="UniProtKB-SubCell"/>
</dbReference>
<feature type="region of interest" description="Disordered" evidence="11">
    <location>
        <begin position="99"/>
        <end position="123"/>
    </location>
</feature>
<feature type="transmembrane region" description="Helical" evidence="12">
    <location>
        <begin position="21"/>
        <end position="44"/>
    </location>
</feature>
<evidence type="ECO:0000256" key="4">
    <source>
        <dbReference type="ARBA" id="ARBA00022553"/>
    </source>
</evidence>
<dbReference type="GO" id="GO:0000155">
    <property type="term" value="F:phosphorelay sensor kinase activity"/>
    <property type="evidence" value="ECO:0007669"/>
    <property type="project" value="InterPro"/>
</dbReference>
<dbReference type="InterPro" id="IPR036890">
    <property type="entry name" value="HATPase_C_sf"/>
</dbReference>
<evidence type="ECO:0000256" key="3">
    <source>
        <dbReference type="ARBA" id="ARBA00012438"/>
    </source>
</evidence>